<dbReference type="InterPro" id="IPR003594">
    <property type="entry name" value="HATPase_dom"/>
</dbReference>
<keyword evidence="1" id="KW-0808">Transferase</keyword>
<dbReference type="Gene3D" id="3.30.565.10">
    <property type="entry name" value="Histidine kinase-like ATPase, C-terminal domain"/>
    <property type="match status" value="1"/>
</dbReference>
<reference evidence="4" key="1">
    <citation type="journal article" date="2019" name="Int. J. Syst. Evol. Microbiol.">
        <title>The Global Catalogue of Microorganisms (GCM) 10K type strain sequencing project: providing services to taxonomists for standard genome sequencing and annotation.</title>
        <authorList>
            <consortium name="The Broad Institute Genomics Platform"/>
            <consortium name="The Broad Institute Genome Sequencing Center for Infectious Disease"/>
            <person name="Wu L."/>
            <person name="Ma J."/>
        </authorList>
    </citation>
    <scope>NUCLEOTIDE SEQUENCE [LARGE SCALE GENOMIC DNA]</scope>
    <source>
        <strain evidence="4">CGMCC 1.12404</strain>
    </source>
</reference>
<sequence length="138" mass="15288">MSTLIPIKTESDVVTIRSMVREIAGGLGFDELDQSRIVSSVSELALNVVHHADEGTVLVEPVNREGRQGIRMVVRDFGPGMEETEQILRMSETPSVVEGHGLRQVRDLMDEFIIQTVNGKGTCVQVSKWLTHSTTEIE</sequence>
<evidence type="ECO:0000256" key="1">
    <source>
        <dbReference type="ARBA" id="ARBA00022527"/>
    </source>
</evidence>
<dbReference type="PANTHER" id="PTHR35526:SF3">
    <property type="entry name" value="ANTI-SIGMA-F FACTOR RSBW"/>
    <property type="match status" value="1"/>
</dbReference>
<protein>
    <recommendedName>
        <fullName evidence="2">Histidine kinase/HSP90-like ATPase domain-containing protein</fullName>
    </recommendedName>
</protein>
<evidence type="ECO:0000259" key="2">
    <source>
        <dbReference type="Pfam" id="PF13581"/>
    </source>
</evidence>
<accession>A0ABQ1GVK7</accession>
<keyword evidence="1" id="KW-0418">Kinase</keyword>
<dbReference type="RefSeq" id="WP_188432854.1">
    <property type="nucleotide sequence ID" value="NZ_BMEX01000009.1"/>
</dbReference>
<proteinExistence type="predicted"/>
<feature type="domain" description="Histidine kinase/HSP90-like ATPase" evidence="2">
    <location>
        <begin position="11"/>
        <end position="128"/>
    </location>
</feature>
<name>A0ABQ1GVK7_9BACL</name>
<dbReference type="Pfam" id="PF13581">
    <property type="entry name" value="HATPase_c_2"/>
    <property type="match status" value="1"/>
</dbReference>
<dbReference type="SUPFAM" id="SSF55874">
    <property type="entry name" value="ATPase domain of HSP90 chaperone/DNA topoisomerase II/histidine kinase"/>
    <property type="match status" value="1"/>
</dbReference>
<evidence type="ECO:0000313" key="3">
    <source>
        <dbReference type="EMBL" id="GGA50791.1"/>
    </source>
</evidence>
<organism evidence="3 4">
    <name type="scientific">Kroppenstedtia guangzhouensis</name>
    <dbReference type="NCBI Taxonomy" id="1274356"/>
    <lineage>
        <taxon>Bacteria</taxon>
        <taxon>Bacillati</taxon>
        <taxon>Bacillota</taxon>
        <taxon>Bacilli</taxon>
        <taxon>Bacillales</taxon>
        <taxon>Thermoactinomycetaceae</taxon>
        <taxon>Kroppenstedtia</taxon>
    </lineage>
</organism>
<dbReference type="PANTHER" id="PTHR35526">
    <property type="entry name" value="ANTI-SIGMA-F FACTOR RSBW-RELATED"/>
    <property type="match status" value="1"/>
</dbReference>
<dbReference type="EMBL" id="BMEX01000009">
    <property type="protein sequence ID" value="GGA50791.1"/>
    <property type="molecule type" value="Genomic_DNA"/>
</dbReference>
<gene>
    <name evidence="3" type="ORF">GCM10007416_24970</name>
</gene>
<dbReference type="Proteomes" id="UP000617979">
    <property type="component" value="Unassembled WGS sequence"/>
</dbReference>
<evidence type="ECO:0000313" key="4">
    <source>
        <dbReference type="Proteomes" id="UP000617979"/>
    </source>
</evidence>
<dbReference type="InterPro" id="IPR050267">
    <property type="entry name" value="Anti-sigma-factor_SerPK"/>
</dbReference>
<keyword evidence="4" id="KW-1185">Reference proteome</keyword>
<dbReference type="InterPro" id="IPR036890">
    <property type="entry name" value="HATPase_C_sf"/>
</dbReference>
<keyword evidence="1" id="KW-0723">Serine/threonine-protein kinase</keyword>
<comment type="caution">
    <text evidence="3">The sequence shown here is derived from an EMBL/GenBank/DDBJ whole genome shotgun (WGS) entry which is preliminary data.</text>
</comment>